<dbReference type="SUPFAM" id="SSF141868">
    <property type="entry name" value="EAL domain-like"/>
    <property type="match status" value="1"/>
</dbReference>
<dbReference type="Gene3D" id="3.20.20.450">
    <property type="entry name" value="EAL domain"/>
    <property type="match status" value="1"/>
</dbReference>
<dbReference type="SMART" id="SM00065">
    <property type="entry name" value="GAF"/>
    <property type="match status" value="1"/>
</dbReference>
<dbReference type="EMBL" id="JAHGAW010000013">
    <property type="protein sequence ID" value="MBT2188878.1"/>
    <property type="molecule type" value="Genomic_DNA"/>
</dbReference>
<evidence type="ECO:0000259" key="1">
    <source>
        <dbReference type="PROSITE" id="PS50112"/>
    </source>
</evidence>
<dbReference type="InterPro" id="IPR052155">
    <property type="entry name" value="Biofilm_reg_signaling"/>
</dbReference>
<evidence type="ECO:0000259" key="3">
    <source>
        <dbReference type="PROSITE" id="PS50887"/>
    </source>
</evidence>
<dbReference type="AlphaFoldDB" id="A0A9X1IST9"/>
<proteinExistence type="predicted"/>
<dbReference type="PROSITE" id="PS50112">
    <property type="entry name" value="PAS"/>
    <property type="match status" value="1"/>
</dbReference>
<dbReference type="InterPro" id="IPR029016">
    <property type="entry name" value="GAF-like_dom_sf"/>
</dbReference>
<dbReference type="NCBIfam" id="TIGR00254">
    <property type="entry name" value="GGDEF"/>
    <property type="match status" value="1"/>
</dbReference>
<dbReference type="Proteomes" id="UP001138757">
    <property type="component" value="Unassembled WGS sequence"/>
</dbReference>
<dbReference type="SUPFAM" id="SSF55073">
    <property type="entry name" value="Nucleotide cyclase"/>
    <property type="match status" value="1"/>
</dbReference>
<evidence type="ECO:0000313" key="5">
    <source>
        <dbReference type="Proteomes" id="UP001138757"/>
    </source>
</evidence>
<dbReference type="Pfam" id="PF08448">
    <property type="entry name" value="PAS_4"/>
    <property type="match status" value="1"/>
</dbReference>
<dbReference type="InterPro" id="IPR003018">
    <property type="entry name" value="GAF"/>
</dbReference>
<sequence length="756" mass="82187">MIQIIGRFLLRHFPLFNRLAEISGGGKGIESVRCPNMIADEEGRLRALSDYGLSAEVGLPSLDPIVEIAARMFDTPAAAVNMIGSDHVFLVANKGVGDDVDRSRDVSFCAHAITQDDVLVVEDARLDPRFHDNPIVSAGQICFYAGVALRSPSGHSLGALCVVDNKPRAEFSEQDRARLKDLGRLASNQLELRRLEVATKAAPSRFEASAATSPNAVICFDPQSRITAWNDAAAAMFGYDAGQMTGQLLDLLVAPEDRVRVQSGIERVRSGGAPQNVASELTGVRRSGERFPAELYWSRWYEGDQMHFGAIVRDMTDQRRERDALFHLANYDSLTGLPNRNLLHQQASGAMRDGSAVALLIVDLDGFKDVNDTLGHAAGDLVLQAVTRRLVQAAPAQSIVARTGGDEFAILLRDGGDPLQLGGLARAIIATIAAPIVADGHELRIAGSCGLAIAPDHGETIEALMSSANLALFQAKSGGRGRSFLFIPALRAEAVARRMYEAELHRAVERDEFRLFYQPQIRLHDGALAGAEALIRWKHPVRGLLAPAAFLPALESGTLAGQVGSWVIRTACAQAAQWRRLQSDFRMSVNLFGAQFRGDSLLQVVRDALAANRLPPDALELEITENIILDQQDTVLDQLRSLRQLGVELSFDDFGTGFASLNLLKSYPVSLIKIDKSFTQAVQHSEGDRAIVLSILDLARKLGLDVVAEGVETREDCAFLREHGCQKGQGYYFGKPVPPAVFGDQFWPAPVAIRAR</sequence>
<dbReference type="Pfam" id="PF01590">
    <property type="entry name" value="GAF"/>
    <property type="match status" value="1"/>
</dbReference>
<dbReference type="PROSITE" id="PS50883">
    <property type="entry name" value="EAL"/>
    <property type="match status" value="1"/>
</dbReference>
<evidence type="ECO:0000259" key="2">
    <source>
        <dbReference type="PROSITE" id="PS50883"/>
    </source>
</evidence>
<dbReference type="Gene3D" id="3.30.450.40">
    <property type="match status" value="1"/>
</dbReference>
<dbReference type="SMART" id="SM00052">
    <property type="entry name" value="EAL"/>
    <property type="match status" value="1"/>
</dbReference>
<dbReference type="InterPro" id="IPR000160">
    <property type="entry name" value="GGDEF_dom"/>
</dbReference>
<dbReference type="InterPro" id="IPR035965">
    <property type="entry name" value="PAS-like_dom_sf"/>
</dbReference>
<dbReference type="CDD" id="cd01949">
    <property type="entry name" value="GGDEF"/>
    <property type="match status" value="1"/>
</dbReference>
<dbReference type="InterPro" id="IPR013656">
    <property type="entry name" value="PAS_4"/>
</dbReference>
<accession>A0A9X1IST9</accession>
<feature type="domain" description="EAL" evidence="2">
    <location>
        <begin position="497"/>
        <end position="750"/>
    </location>
</feature>
<dbReference type="InterPro" id="IPR035919">
    <property type="entry name" value="EAL_sf"/>
</dbReference>
<keyword evidence="5" id="KW-1185">Reference proteome</keyword>
<feature type="domain" description="PAS" evidence="1">
    <location>
        <begin position="202"/>
        <end position="272"/>
    </location>
</feature>
<gene>
    <name evidence="4" type="ORF">KK488_18180</name>
</gene>
<dbReference type="SUPFAM" id="SSF55785">
    <property type="entry name" value="PYP-like sensor domain (PAS domain)"/>
    <property type="match status" value="1"/>
</dbReference>
<dbReference type="Gene3D" id="3.30.70.270">
    <property type="match status" value="1"/>
</dbReference>
<dbReference type="InterPro" id="IPR029787">
    <property type="entry name" value="Nucleotide_cyclase"/>
</dbReference>
<organism evidence="4 5">
    <name type="scientific">Sphingobium nicotianae</name>
    <dbReference type="NCBI Taxonomy" id="2782607"/>
    <lineage>
        <taxon>Bacteria</taxon>
        <taxon>Pseudomonadati</taxon>
        <taxon>Pseudomonadota</taxon>
        <taxon>Alphaproteobacteria</taxon>
        <taxon>Sphingomonadales</taxon>
        <taxon>Sphingomonadaceae</taxon>
        <taxon>Sphingobium</taxon>
    </lineage>
</organism>
<dbReference type="Pfam" id="PF00563">
    <property type="entry name" value="EAL"/>
    <property type="match status" value="1"/>
</dbReference>
<name>A0A9X1IST9_9SPHN</name>
<dbReference type="NCBIfam" id="TIGR00229">
    <property type="entry name" value="sensory_box"/>
    <property type="match status" value="1"/>
</dbReference>
<dbReference type="InterPro" id="IPR000014">
    <property type="entry name" value="PAS"/>
</dbReference>
<protein>
    <submittedName>
        <fullName evidence="4">EAL domain-containing protein</fullName>
    </submittedName>
</protein>
<dbReference type="PROSITE" id="PS50887">
    <property type="entry name" value="GGDEF"/>
    <property type="match status" value="1"/>
</dbReference>
<dbReference type="SMART" id="SM00267">
    <property type="entry name" value="GGDEF"/>
    <property type="match status" value="1"/>
</dbReference>
<dbReference type="SMART" id="SM00091">
    <property type="entry name" value="PAS"/>
    <property type="match status" value="1"/>
</dbReference>
<dbReference type="SUPFAM" id="SSF55781">
    <property type="entry name" value="GAF domain-like"/>
    <property type="match status" value="1"/>
</dbReference>
<dbReference type="InterPro" id="IPR043128">
    <property type="entry name" value="Rev_trsase/Diguanyl_cyclase"/>
</dbReference>
<dbReference type="InterPro" id="IPR001633">
    <property type="entry name" value="EAL_dom"/>
</dbReference>
<dbReference type="CDD" id="cd01948">
    <property type="entry name" value="EAL"/>
    <property type="match status" value="1"/>
</dbReference>
<dbReference type="CDD" id="cd00130">
    <property type="entry name" value="PAS"/>
    <property type="match status" value="1"/>
</dbReference>
<feature type="domain" description="GGDEF" evidence="3">
    <location>
        <begin position="355"/>
        <end position="488"/>
    </location>
</feature>
<dbReference type="Gene3D" id="3.30.450.20">
    <property type="entry name" value="PAS domain"/>
    <property type="match status" value="1"/>
</dbReference>
<comment type="caution">
    <text evidence="4">The sequence shown here is derived from an EMBL/GenBank/DDBJ whole genome shotgun (WGS) entry which is preliminary data.</text>
</comment>
<evidence type="ECO:0000313" key="4">
    <source>
        <dbReference type="EMBL" id="MBT2188878.1"/>
    </source>
</evidence>
<reference evidence="4" key="1">
    <citation type="submission" date="2021-05" db="EMBL/GenBank/DDBJ databases">
        <title>Genome of Sphingobium sp. strain.</title>
        <authorList>
            <person name="Fan R."/>
        </authorList>
    </citation>
    <scope>NUCLEOTIDE SEQUENCE</scope>
    <source>
        <strain evidence="4">H33</strain>
    </source>
</reference>
<dbReference type="PANTHER" id="PTHR44757:SF2">
    <property type="entry name" value="BIOFILM ARCHITECTURE MAINTENANCE PROTEIN MBAA"/>
    <property type="match status" value="1"/>
</dbReference>
<dbReference type="Pfam" id="PF00990">
    <property type="entry name" value="GGDEF"/>
    <property type="match status" value="1"/>
</dbReference>
<dbReference type="PANTHER" id="PTHR44757">
    <property type="entry name" value="DIGUANYLATE CYCLASE DGCP"/>
    <property type="match status" value="1"/>
</dbReference>